<proteinExistence type="predicted"/>
<accession>A0A8D8AY13</accession>
<reference evidence="1" key="1">
    <citation type="submission" date="2021-05" db="EMBL/GenBank/DDBJ databases">
        <authorList>
            <person name="Alioto T."/>
            <person name="Alioto T."/>
            <person name="Gomez Garrido J."/>
        </authorList>
    </citation>
    <scope>NUCLEOTIDE SEQUENCE</scope>
</reference>
<evidence type="ECO:0000313" key="1">
    <source>
        <dbReference type="EMBL" id="CAG6463750.1"/>
    </source>
</evidence>
<name>A0A8D8AY13_CULPI</name>
<organism evidence="1">
    <name type="scientific">Culex pipiens</name>
    <name type="common">House mosquito</name>
    <dbReference type="NCBI Taxonomy" id="7175"/>
    <lineage>
        <taxon>Eukaryota</taxon>
        <taxon>Metazoa</taxon>
        <taxon>Ecdysozoa</taxon>
        <taxon>Arthropoda</taxon>
        <taxon>Hexapoda</taxon>
        <taxon>Insecta</taxon>
        <taxon>Pterygota</taxon>
        <taxon>Neoptera</taxon>
        <taxon>Endopterygota</taxon>
        <taxon>Diptera</taxon>
        <taxon>Nematocera</taxon>
        <taxon>Culicoidea</taxon>
        <taxon>Culicidae</taxon>
        <taxon>Culicinae</taxon>
        <taxon>Culicini</taxon>
        <taxon>Culex</taxon>
        <taxon>Culex</taxon>
    </lineage>
</organism>
<protein>
    <submittedName>
        <fullName evidence="1">(northern house mosquito) hypothetical protein</fullName>
    </submittedName>
</protein>
<dbReference type="EMBL" id="HBUE01049507">
    <property type="protein sequence ID" value="CAG6463742.1"/>
    <property type="molecule type" value="Transcribed_RNA"/>
</dbReference>
<dbReference type="EMBL" id="HBUE01049517">
    <property type="protein sequence ID" value="CAG6463750.1"/>
    <property type="molecule type" value="Transcribed_RNA"/>
</dbReference>
<dbReference type="AlphaFoldDB" id="A0A8D8AY13"/>
<sequence>MPVAMHVCNLLPFMQPFQLLKYELSFPAYTTHQNPVLIETPLIIHCPHRSLSLVLFLYLSRFVQPPAVLVVLGGKRCRTGDTELPLGPLQVLGGLQGGQGRPVWPGGAHGHRLQLGRQRRLLPANERQSAVLQGSVGSQI</sequence>